<protein>
    <recommendedName>
        <fullName evidence="2">Anti-sigma factor antagonist</fullName>
    </recommendedName>
</protein>
<feature type="domain" description="STAS" evidence="4">
    <location>
        <begin position="50"/>
        <end position="163"/>
    </location>
</feature>
<evidence type="ECO:0000256" key="2">
    <source>
        <dbReference type="RuleBase" id="RU003749"/>
    </source>
</evidence>
<name>A0A3M2LZW1_9ACTN</name>
<evidence type="ECO:0000313" key="6">
    <source>
        <dbReference type="Proteomes" id="UP000282674"/>
    </source>
</evidence>
<reference evidence="5 6" key="1">
    <citation type="submission" date="2018-10" db="EMBL/GenBank/DDBJ databases">
        <title>Isolation from soil.</title>
        <authorList>
            <person name="Hu J."/>
        </authorList>
    </citation>
    <scope>NUCLEOTIDE SEQUENCE [LARGE SCALE GENOMIC DNA]</scope>
    <source>
        <strain evidence="5 6">NEAU-Ht49</strain>
    </source>
</reference>
<dbReference type="InterPro" id="IPR003658">
    <property type="entry name" value="Anti-sigma_ant"/>
</dbReference>
<dbReference type="InterPro" id="IPR036513">
    <property type="entry name" value="STAS_dom_sf"/>
</dbReference>
<dbReference type="GO" id="GO:0043856">
    <property type="term" value="F:anti-sigma factor antagonist activity"/>
    <property type="evidence" value="ECO:0007669"/>
    <property type="project" value="InterPro"/>
</dbReference>
<dbReference type="OrthoDB" id="3622319at2"/>
<dbReference type="Pfam" id="PF01740">
    <property type="entry name" value="STAS"/>
    <property type="match status" value="1"/>
</dbReference>
<proteinExistence type="inferred from homology"/>
<evidence type="ECO:0000313" key="5">
    <source>
        <dbReference type="EMBL" id="RMI42712.1"/>
    </source>
</evidence>
<evidence type="ECO:0000256" key="1">
    <source>
        <dbReference type="ARBA" id="ARBA00009013"/>
    </source>
</evidence>
<dbReference type="Proteomes" id="UP000282674">
    <property type="component" value="Unassembled WGS sequence"/>
</dbReference>
<dbReference type="NCBIfam" id="TIGR00377">
    <property type="entry name" value="ant_ant_sig"/>
    <property type="match status" value="1"/>
</dbReference>
<keyword evidence="6" id="KW-1185">Reference proteome</keyword>
<sequence length="172" mass="17354">MTDHRGTAARRTARRAPEVRCRTGVPAGGPAGTPAAGRAAFACAGPAQLRTELAAVHGTTTVVAVAGEIDLRTADALRARLTEFAGPQGGSACADLVIDFGGVRFCDASGLGVLVAVRNALAARGGRVRLARVRPAQLRLLRVVGLDTLFPLHADVADAVAAAEAATAAGRG</sequence>
<dbReference type="InterPro" id="IPR002645">
    <property type="entry name" value="STAS_dom"/>
</dbReference>
<feature type="region of interest" description="Disordered" evidence="3">
    <location>
        <begin position="1"/>
        <end position="32"/>
    </location>
</feature>
<dbReference type="PROSITE" id="PS50801">
    <property type="entry name" value="STAS"/>
    <property type="match status" value="1"/>
</dbReference>
<organism evidence="5 6">
    <name type="scientific">Actinomadura harenae</name>
    <dbReference type="NCBI Taxonomy" id="2483351"/>
    <lineage>
        <taxon>Bacteria</taxon>
        <taxon>Bacillati</taxon>
        <taxon>Actinomycetota</taxon>
        <taxon>Actinomycetes</taxon>
        <taxon>Streptosporangiales</taxon>
        <taxon>Thermomonosporaceae</taxon>
        <taxon>Actinomadura</taxon>
    </lineage>
</organism>
<dbReference type="RefSeq" id="WP_122195728.1">
    <property type="nucleotide sequence ID" value="NZ_JBHSKC010000029.1"/>
</dbReference>
<dbReference type="PANTHER" id="PTHR33495">
    <property type="entry name" value="ANTI-SIGMA FACTOR ANTAGONIST TM_1081-RELATED-RELATED"/>
    <property type="match status" value="1"/>
</dbReference>
<dbReference type="EMBL" id="RFFG01000031">
    <property type="protein sequence ID" value="RMI42712.1"/>
    <property type="molecule type" value="Genomic_DNA"/>
</dbReference>
<evidence type="ECO:0000259" key="4">
    <source>
        <dbReference type="PROSITE" id="PS50801"/>
    </source>
</evidence>
<dbReference type="AlphaFoldDB" id="A0A3M2LZW1"/>
<dbReference type="Gene3D" id="3.30.750.24">
    <property type="entry name" value="STAS domain"/>
    <property type="match status" value="1"/>
</dbReference>
<accession>A0A3M2LZW1</accession>
<dbReference type="PANTHER" id="PTHR33495:SF2">
    <property type="entry name" value="ANTI-SIGMA FACTOR ANTAGONIST TM_1081-RELATED"/>
    <property type="match status" value="1"/>
</dbReference>
<gene>
    <name evidence="5" type="ORF">EBO15_18920</name>
</gene>
<evidence type="ECO:0000256" key="3">
    <source>
        <dbReference type="SAM" id="MobiDB-lite"/>
    </source>
</evidence>
<dbReference type="SUPFAM" id="SSF52091">
    <property type="entry name" value="SpoIIaa-like"/>
    <property type="match status" value="1"/>
</dbReference>
<comment type="caution">
    <text evidence="5">The sequence shown here is derived from an EMBL/GenBank/DDBJ whole genome shotgun (WGS) entry which is preliminary data.</text>
</comment>
<dbReference type="CDD" id="cd07043">
    <property type="entry name" value="STAS_anti-anti-sigma_factors"/>
    <property type="match status" value="1"/>
</dbReference>
<comment type="similarity">
    <text evidence="1 2">Belongs to the anti-sigma-factor antagonist family.</text>
</comment>